<dbReference type="RefSeq" id="WP_135278761.1">
    <property type="nucleotide sequence ID" value="NZ_PQVH01000014.1"/>
</dbReference>
<dbReference type="InterPro" id="IPR052340">
    <property type="entry name" value="RNase_Y/CdgJ"/>
</dbReference>
<keyword evidence="3" id="KW-1185">Reference proteome</keyword>
<organism evidence="2 3">
    <name type="scientific">Methylotenera oryzisoli</name>
    <dbReference type="NCBI Taxonomy" id="2080758"/>
    <lineage>
        <taxon>Bacteria</taxon>
        <taxon>Pseudomonadati</taxon>
        <taxon>Pseudomonadota</taxon>
        <taxon>Betaproteobacteria</taxon>
        <taxon>Nitrosomonadales</taxon>
        <taxon>Methylophilaceae</taxon>
        <taxon>Methylotenera</taxon>
    </lineage>
</organism>
<dbReference type="EMBL" id="PQVH01000014">
    <property type="protein sequence ID" value="TFW70119.1"/>
    <property type="molecule type" value="Genomic_DNA"/>
</dbReference>
<keyword evidence="2" id="KW-0418">Kinase</keyword>
<evidence type="ECO:0000313" key="2">
    <source>
        <dbReference type="EMBL" id="TFW70119.1"/>
    </source>
</evidence>
<feature type="domain" description="HDOD" evidence="1">
    <location>
        <begin position="14"/>
        <end position="207"/>
    </location>
</feature>
<evidence type="ECO:0000259" key="1">
    <source>
        <dbReference type="PROSITE" id="PS51833"/>
    </source>
</evidence>
<dbReference type="InterPro" id="IPR003607">
    <property type="entry name" value="HD/PDEase_dom"/>
</dbReference>
<gene>
    <name evidence="2" type="ORF">C3Y98_11700</name>
</gene>
<dbReference type="OrthoDB" id="9770715at2"/>
<dbReference type="AlphaFoldDB" id="A0A4Y9VN98"/>
<dbReference type="Gene3D" id="1.10.3210.10">
    <property type="entry name" value="Hypothetical protein af1432"/>
    <property type="match status" value="1"/>
</dbReference>
<accession>A0A4Y9VN98</accession>
<dbReference type="Pfam" id="PF08668">
    <property type="entry name" value="HDOD"/>
    <property type="match status" value="1"/>
</dbReference>
<protein>
    <submittedName>
        <fullName evidence="2">Histidine kinase</fullName>
    </submittedName>
</protein>
<dbReference type="SUPFAM" id="SSF109604">
    <property type="entry name" value="HD-domain/PDEase-like"/>
    <property type="match status" value="1"/>
</dbReference>
<evidence type="ECO:0000313" key="3">
    <source>
        <dbReference type="Proteomes" id="UP000297706"/>
    </source>
</evidence>
<dbReference type="PROSITE" id="PS51833">
    <property type="entry name" value="HDOD"/>
    <property type="match status" value="1"/>
</dbReference>
<dbReference type="PANTHER" id="PTHR33525">
    <property type="match status" value="1"/>
</dbReference>
<name>A0A4Y9VN98_9PROT</name>
<proteinExistence type="predicted"/>
<dbReference type="PANTHER" id="PTHR33525:SF6">
    <property type="entry name" value="HDOD DOMAIN-CONTAINING PROTEIN"/>
    <property type="match status" value="1"/>
</dbReference>
<dbReference type="InterPro" id="IPR006675">
    <property type="entry name" value="HDIG_dom"/>
</dbReference>
<comment type="caution">
    <text evidence="2">The sequence shown here is derived from an EMBL/GenBank/DDBJ whole genome shotgun (WGS) entry which is preliminary data.</text>
</comment>
<dbReference type="InterPro" id="IPR013976">
    <property type="entry name" value="HDOD"/>
</dbReference>
<reference evidence="2 3" key="1">
    <citation type="submission" date="2018-02" db="EMBL/GenBank/DDBJ databases">
        <title>A novel lanthanide dependent methylotroph, Methylotenera sp. La3113.</title>
        <authorList>
            <person name="Lv H."/>
            <person name="Tani A."/>
        </authorList>
    </citation>
    <scope>NUCLEOTIDE SEQUENCE [LARGE SCALE GENOMIC DNA]</scope>
    <source>
        <strain evidence="2 3">La3113</strain>
    </source>
</reference>
<dbReference type="NCBIfam" id="TIGR00277">
    <property type="entry name" value="HDIG"/>
    <property type="match status" value="1"/>
</dbReference>
<dbReference type="GO" id="GO:0016301">
    <property type="term" value="F:kinase activity"/>
    <property type="evidence" value="ECO:0007669"/>
    <property type="project" value="UniProtKB-KW"/>
</dbReference>
<dbReference type="CDD" id="cd00077">
    <property type="entry name" value="HDc"/>
    <property type="match status" value="1"/>
</dbReference>
<sequence length="275" mass="29867">MQSVEDFFNSIVRLPSLPKVVQEVMQMLSNDNVDINQLASIIEQDAVIAAKVLKMANSSFYGVTRAVKNIDDAVAILGLAKLRSLVIASGVTGAIAHVPSLDLKRFWSHSLLAASISRDIAKQLGRDAEVAYVAGLLHNIGDLLLHLVSPEVSLQVDALCEGACAEKRRLAERDVIGLDHCQIGEELALRWGFPSEISRALHYYATPLDKGACGVAPVVYIAVQIAQGLVRGDEANAIVASLNPEVIQHLQFRVDAWALLIEHYRGLLQEANAMM</sequence>
<keyword evidence="2" id="KW-0808">Transferase</keyword>
<dbReference type="Proteomes" id="UP000297706">
    <property type="component" value="Unassembled WGS sequence"/>
</dbReference>